<comment type="caution">
    <text evidence="1">The sequence shown here is derived from an EMBL/GenBank/DDBJ whole genome shotgun (WGS) entry which is preliminary data.</text>
</comment>
<keyword evidence="2" id="KW-1185">Reference proteome</keyword>
<accession>A0A9W9X288</accession>
<name>A0A9W9X288_9EURO</name>
<dbReference type="EMBL" id="JAPWDQ010000009">
    <property type="protein sequence ID" value="KAJ5481104.1"/>
    <property type="molecule type" value="Genomic_DNA"/>
</dbReference>
<dbReference type="RefSeq" id="XP_056788534.1">
    <property type="nucleotide sequence ID" value="XM_056936599.1"/>
</dbReference>
<organism evidence="1 2">
    <name type="scientific">Penicillium diatomitis</name>
    <dbReference type="NCBI Taxonomy" id="2819901"/>
    <lineage>
        <taxon>Eukaryota</taxon>
        <taxon>Fungi</taxon>
        <taxon>Dikarya</taxon>
        <taxon>Ascomycota</taxon>
        <taxon>Pezizomycotina</taxon>
        <taxon>Eurotiomycetes</taxon>
        <taxon>Eurotiomycetidae</taxon>
        <taxon>Eurotiales</taxon>
        <taxon>Aspergillaceae</taxon>
        <taxon>Penicillium</taxon>
    </lineage>
</organism>
<evidence type="ECO:0000313" key="1">
    <source>
        <dbReference type="EMBL" id="KAJ5481104.1"/>
    </source>
</evidence>
<dbReference type="GeneID" id="81626848"/>
<sequence>MLFPHKRLLKRTKFTSISHRLCYLQIRNYNGNMARHETHLYEFNLQIRIAQGGLKYLRPDHQWIPQQTVVIREAYNPQTHVRLSGSWMRNVVYTATAPDNLGFLYLAEPITALRGMLPTVNVRDARILAPFIPQGGPNATFPRPL</sequence>
<dbReference type="Proteomes" id="UP001148312">
    <property type="component" value="Unassembled WGS sequence"/>
</dbReference>
<protein>
    <submittedName>
        <fullName evidence="1">Uncharacterized protein</fullName>
    </submittedName>
</protein>
<dbReference type="AlphaFoldDB" id="A0A9W9X288"/>
<reference evidence="1" key="1">
    <citation type="submission" date="2022-12" db="EMBL/GenBank/DDBJ databases">
        <authorList>
            <person name="Petersen C."/>
        </authorList>
    </citation>
    <scope>NUCLEOTIDE SEQUENCE</scope>
    <source>
        <strain evidence="1">IBT 30728</strain>
    </source>
</reference>
<reference evidence="1" key="2">
    <citation type="journal article" date="2023" name="IMA Fungus">
        <title>Comparative genomic study of the Penicillium genus elucidates a diverse pangenome and 15 lateral gene transfer events.</title>
        <authorList>
            <person name="Petersen C."/>
            <person name="Sorensen T."/>
            <person name="Nielsen M.R."/>
            <person name="Sondergaard T.E."/>
            <person name="Sorensen J.L."/>
            <person name="Fitzpatrick D.A."/>
            <person name="Frisvad J.C."/>
            <person name="Nielsen K.L."/>
        </authorList>
    </citation>
    <scope>NUCLEOTIDE SEQUENCE</scope>
    <source>
        <strain evidence="1">IBT 30728</strain>
    </source>
</reference>
<gene>
    <name evidence="1" type="ORF">N7539_006998</name>
</gene>
<proteinExistence type="predicted"/>
<evidence type="ECO:0000313" key="2">
    <source>
        <dbReference type="Proteomes" id="UP001148312"/>
    </source>
</evidence>